<dbReference type="PANTHER" id="PTHR42709:SF6">
    <property type="entry name" value="UNDECAPRENYL PHOSPHATE TRANSPORTER A"/>
    <property type="match status" value="1"/>
</dbReference>
<evidence type="ECO:0000256" key="5">
    <source>
        <dbReference type="ARBA" id="ARBA00023136"/>
    </source>
</evidence>
<dbReference type="Pfam" id="PF09335">
    <property type="entry name" value="VTT_dom"/>
    <property type="match status" value="1"/>
</dbReference>
<accession>A0A7I9VR62</accession>
<dbReference type="GO" id="GO:0005886">
    <property type="term" value="C:plasma membrane"/>
    <property type="evidence" value="ECO:0007669"/>
    <property type="project" value="UniProtKB-SubCell"/>
</dbReference>
<dbReference type="PANTHER" id="PTHR42709">
    <property type="entry name" value="ALKALINE PHOSPHATASE LIKE PROTEIN"/>
    <property type="match status" value="1"/>
</dbReference>
<dbReference type="Proteomes" id="UP000503640">
    <property type="component" value="Unassembled WGS sequence"/>
</dbReference>
<dbReference type="InterPro" id="IPR051311">
    <property type="entry name" value="DedA_domain"/>
</dbReference>
<evidence type="ECO:0000256" key="6">
    <source>
        <dbReference type="SAM" id="Phobius"/>
    </source>
</evidence>
<evidence type="ECO:0000256" key="1">
    <source>
        <dbReference type="ARBA" id="ARBA00004651"/>
    </source>
</evidence>
<evidence type="ECO:0000256" key="4">
    <source>
        <dbReference type="ARBA" id="ARBA00022989"/>
    </source>
</evidence>
<evidence type="ECO:0000259" key="7">
    <source>
        <dbReference type="Pfam" id="PF09335"/>
    </source>
</evidence>
<proteinExistence type="predicted"/>
<keyword evidence="3 6" id="KW-0812">Transmembrane</keyword>
<reference evidence="9" key="1">
    <citation type="journal article" date="2020" name="Appl. Environ. Microbiol.">
        <title>Diazotrophic Anaeromyxobacter Isolates from Soils.</title>
        <authorList>
            <person name="Masuda Y."/>
            <person name="Yamanaka H."/>
            <person name="Xu Z.X."/>
            <person name="Shiratori Y."/>
            <person name="Aono T."/>
            <person name="Amachi S."/>
            <person name="Senoo K."/>
            <person name="Itoh H."/>
        </authorList>
    </citation>
    <scope>NUCLEOTIDE SEQUENCE [LARGE SCALE GENOMIC DNA]</scope>
    <source>
        <strain evidence="9">R267</strain>
    </source>
</reference>
<feature type="domain" description="VTT" evidence="7">
    <location>
        <begin position="47"/>
        <end position="165"/>
    </location>
</feature>
<evidence type="ECO:0000256" key="2">
    <source>
        <dbReference type="ARBA" id="ARBA00022475"/>
    </source>
</evidence>
<organism evidence="8 9">
    <name type="scientific">Anaeromyxobacter diazotrophicus</name>
    <dbReference type="NCBI Taxonomy" id="2590199"/>
    <lineage>
        <taxon>Bacteria</taxon>
        <taxon>Pseudomonadati</taxon>
        <taxon>Myxococcota</taxon>
        <taxon>Myxococcia</taxon>
        <taxon>Myxococcales</taxon>
        <taxon>Cystobacterineae</taxon>
        <taxon>Anaeromyxobacteraceae</taxon>
        <taxon>Anaeromyxobacter</taxon>
    </lineage>
</organism>
<dbReference type="EMBL" id="BJTG01000008">
    <property type="protein sequence ID" value="GEJ58600.1"/>
    <property type="molecule type" value="Genomic_DNA"/>
</dbReference>
<evidence type="ECO:0000313" key="8">
    <source>
        <dbReference type="EMBL" id="GEJ58600.1"/>
    </source>
</evidence>
<evidence type="ECO:0000313" key="9">
    <source>
        <dbReference type="Proteomes" id="UP000503640"/>
    </source>
</evidence>
<evidence type="ECO:0000256" key="3">
    <source>
        <dbReference type="ARBA" id="ARBA00022692"/>
    </source>
</evidence>
<dbReference type="RefSeq" id="WP_176067303.1">
    <property type="nucleotide sequence ID" value="NZ_BJTG01000008.1"/>
</dbReference>
<feature type="transmembrane region" description="Helical" evidence="6">
    <location>
        <begin position="145"/>
        <end position="168"/>
    </location>
</feature>
<keyword evidence="5 6" id="KW-0472">Membrane</keyword>
<feature type="transmembrane region" description="Helical" evidence="6">
    <location>
        <begin position="184"/>
        <end position="202"/>
    </location>
</feature>
<comment type="caution">
    <text evidence="8">The sequence shown here is derived from an EMBL/GenBank/DDBJ whole genome shotgun (WGS) entry which is preliminary data.</text>
</comment>
<name>A0A7I9VR62_9BACT</name>
<protein>
    <recommendedName>
        <fullName evidence="7">VTT domain-containing protein</fullName>
    </recommendedName>
</protein>
<keyword evidence="4 6" id="KW-1133">Transmembrane helix</keyword>
<feature type="transmembrane region" description="Helical" evidence="6">
    <location>
        <begin position="21"/>
        <end position="37"/>
    </location>
</feature>
<dbReference type="AlphaFoldDB" id="A0A7I9VR62"/>
<comment type="subcellular location">
    <subcellularLocation>
        <location evidence="1">Cell membrane</location>
        <topology evidence="1">Multi-pass membrane protein</topology>
    </subcellularLocation>
</comment>
<keyword evidence="9" id="KW-1185">Reference proteome</keyword>
<feature type="transmembrane region" description="Helical" evidence="6">
    <location>
        <begin position="57"/>
        <end position="76"/>
    </location>
</feature>
<gene>
    <name evidence="8" type="ORF">AMYX_33410</name>
</gene>
<sequence length="211" mass="22369">MSSLDRAAALLSDVVARTGPFAPAVLFGASFVEYVFPPFPGDLVVLLGAWYAVRGTLSWPLAFAAVTAGAVAGAWVDWRVGRALAPALEARAAVRGPLDAGRLARFDAAYRKHGGLLLLANRFLPGIRAFLFVAAGAARLPLGRVLLLGGLSAALWNALLLAVGALLARNLDELVAFFDRYTRAAWWVMALAAAALAVRLLLRRRRPRGAA</sequence>
<keyword evidence="2" id="KW-1003">Cell membrane</keyword>
<dbReference type="InterPro" id="IPR032816">
    <property type="entry name" value="VTT_dom"/>
</dbReference>